<dbReference type="EMBL" id="JBAKFJ010000001">
    <property type="protein sequence ID" value="MEX0386039.1"/>
    <property type="molecule type" value="Genomic_DNA"/>
</dbReference>
<sequence>MTLNDNGLTALTLLIAESDPKAKDLMVRLVIHLLARADPQPATLSE</sequence>
<evidence type="ECO:0000313" key="2">
    <source>
        <dbReference type="Proteomes" id="UP001556653"/>
    </source>
</evidence>
<protein>
    <submittedName>
        <fullName evidence="1">Uncharacterized protein</fullName>
    </submittedName>
</protein>
<dbReference type="RefSeq" id="WP_367966518.1">
    <property type="nucleotide sequence ID" value="NZ_JBAKFI010000011.1"/>
</dbReference>
<reference evidence="1 2" key="1">
    <citation type="submission" date="2024-02" db="EMBL/GenBank/DDBJ databases">
        <title>New especies of Spiribacter isolated from saline water.</title>
        <authorList>
            <person name="Leon M.J."/>
            <person name="De La Haba R."/>
            <person name="Sanchez-Porro C."/>
            <person name="Ventosa A."/>
        </authorList>
    </citation>
    <scope>NUCLEOTIDE SEQUENCE [LARGE SCALE GENOMIC DNA]</scope>
    <source>
        <strain evidence="2">ag22IC4-227</strain>
    </source>
</reference>
<dbReference type="Proteomes" id="UP001556653">
    <property type="component" value="Unassembled WGS sequence"/>
</dbReference>
<evidence type="ECO:0000313" key="1">
    <source>
        <dbReference type="EMBL" id="MEX0386039.1"/>
    </source>
</evidence>
<gene>
    <name evidence="1" type="ORF">V6X64_03385</name>
</gene>
<keyword evidence="2" id="KW-1185">Reference proteome</keyword>
<comment type="caution">
    <text evidence="1">The sequence shown here is derived from an EMBL/GenBank/DDBJ whole genome shotgun (WGS) entry which is preliminary data.</text>
</comment>
<proteinExistence type="predicted"/>
<name>A0ABV3S7C7_9GAMM</name>
<accession>A0ABV3S7C7</accession>
<organism evidence="1 2">
    <name type="scientific">Spiribacter onubensis</name>
    <dbReference type="NCBI Taxonomy" id="3122420"/>
    <lineage>
        <taxon>Bacteria</taxon>
        <taxon>Pseudomonadati</taxon>
        <taxon>Pseudomonadota</taxon>
        <taxon>Gammaproteobacteria</taxon>
        <taxon>Chromatiales</taxon>
        <taxon>Ectothiorhodospiraceae</taxon>
        <taxon>Spiribacter</taxon>
    </lineage>
</organism>